<sequence length="106" mass="10979">MLLLSGIAAAIVLVAASAVGIWAWKFRSNTVIDVAQAEAGVRQILSDPINGYGSNTISALRCNGGKNPSAAKGDSFTCEVEINGTVRHVTAVFSDDKGTFAVDGPR</sequence>
<dbReference type="Proteomes" id="UP000028870">
    <property type="component" value="Unassembled WGS sequence"/>
</dbReference>
<name>W9AKK3_MYCCO</name>
<evidence type="ECO:0000313" key="3">
    <source>
        <dbReference type="Proteomes" id="UP000028870"/>
    </source>
</evidence>
<reference evidence="2" key="1">
    <citation type="submission" date="2014-03" db="EMBL/GenBank/DDBJ databases">
        <title>Draft Genome Sequence of Mycobacterium cosmeticum DSM 44829.</title>
        <authorList>
            <person name="Croce O."/>
            <person name="Robert C."/>
            <person name="Raoult D."/>
            <person name="Drancourt M."/>
        </authorList>
    </citation>
    <scope>NUCLEOTIDE SEQUENCE [LARGE SCALE GENOMIC DNA]</scope>
    <source>
        <strain evidence="2">DSM 44829</strain>
    </source>
</reference>
<proteinExistence type="predicted"/>
<reference evidence="2" key="2">
    <citation type="submission" date="2014-03" db="EMBL/GenBank/DDBJ databases">
        <authorList>
            <person name="Urmite Genomes"/>
        </authorList>
    </citation>
    <scope>NUCLEOTIDE SEQUENCE</scope>
    <source>
        <strain evidence="2">DSM 44829</strain>
    </source>
</reference>
<accession>W9AKK3</accession>
<dbReference type="STRING" id="258533.BN977_01026"/>
<dbReference type="EMBL" id="CCBB010000001">
    <property type="protein sequence ID" value="CDO06244.1"/>
    <property type="molecule type" value="Genomic_DNA"/>
</dbReference>
<dbReference type="InterPro" id="IPR025637">
    <property type="entry name" value="DUF4333"/>
</dbReference>
<evidence type="ECO:0000259" key="1">
    <source>
        <dbReference type="Pfam" id="PF14230"/>
    </source>
</evidence>
<comment type="caution">
    <text evidence="2">The sequence shown here is derived from an EMBL/GenBank/DDBJ whole genome shotgun (WGS) entry which is preliminary data.</text>
</comment>
<dbReference type="AlphaFoldDB" id="W9AKK3"/>
<keyword evidence="3" id="KW-1185">Reference proteome</keyword>
<evidence type="ECO:0000313" key="2">
    <source>
        <dbReference type="EMBL" id="CDO06244.1"/>
    </source>
</evidence>
<dbReference type="eggNOG" id="ENOG5031QAP">
    <property type="taxonomic scope" value="Bacteria"/>
</dbReference>
<protein>
    <recommendedName>
        <fullName evidence="1">DUF4333 domain-containing protein</fullName>
    </recommendedName>
</protein>
<dbReference type="RefSeq" id="WP_024452099.1">
    <property type="nucleotide sequence ID" value="NZ_CCBB010000001.1"/>
</dbReference>
<feature type="domain" description="DUF4333" evidence="1">
    <location>
        <begin position="19"/>
        <end position="98"/>
    </location>
</feature>
<organism evidence="2 3">
    <name type="scientific">Mycolicibacterium cosmeticum</name>
    <dbReference type="NCBI Taxonomy" id="258533"/>
    <lineage>
        <taxon>Bacteria</taxon>
        <taxon>Bacillati</taxon>
        <taxon>Actinomycetota</taxon>
        <taxon>Actinomycetes</taxon>
        <taxon>Mycobacteriales</taxon>
        <taxon>Mycobacteriaceae</taxon>
        <taxon>Mycolicibacterium</taxon>
    </lineage>
</organism>
<gene>
    <name evidence="2" type="ORF">BN977_01026</name>
</gene>
<dbReference type="Pfam" id="PF14230">
    <property type="entry name" value="DUF4333"/>
    <property type="match status" value="1"/>
</dbReference>